<dbReference type="InterPro" id="IPR011108">
    <property type="entry name" value="RMMBL"/>
</dbReference>
<evidence type="ECO:0000313" key="2">
    <source>
        <dbReference type="EMBL" id="GAH43530.1"/>
    </source>
</evidence>
<dbReference type="AlphaFoldDB" id="X1GFF8"/>
<comment type="caution">
    <text evidence="2">The sequence shown here is derived from an EMBL/GenBank/DDBJ whole genome shotgun (WGS) entry which is preliminary data.</text>
</comment>
<dbReference type="InterPro" id="IPR036866">
    <property type="entry name" value="RibonucZ/Hydroxyglut_hydro"/>
</dbReference>
<organism evidence="2">
    <name type="scientific">marine sediment metagenome</name>
    <dbReference type="NCBI Taxonomy" id="412755"/>
    <lineage>
        <taxon>unclassified sequences</taxon>
        <taxon>metagenomes</taxon>
        <taxon>ecological metagenomes</taxon>
    </lineage>
</organism>
<reference evidence="2" key="1">
    <citation type="journal article" date="2014" name="Front. Microbiol.">
        <title>High frequency of phylogenetically diverse reductive dehalogenase-homologous genes in deep subseafloor sedimentary metagenomes.</title>
        <authorList>
            <person name="Kawai M."/>
            <person name="Futagami T."/>
            <person name="Toyoda A."/>
            <person name="Takaki Y."/>
            <person name="Nishi S."/>
            <person name="Hori S."/>
            <person name="Arai W."/>
            <person name="Tsubouchi T."/>
            <person name="Morono Y."/>
            <person name="Uchiyama I."/>
            <person name="Ito T."/>
            <person name="Fujiyama A."/>
            <person name="Inagaki F."/>
            <person name="Takami H."/>
        </authorList>
    </citation>
    <scope>NUCLEOTIDE SEQUENCE</scope>
    <source>
        <strain evidence="2">Expedition CK06-06</strain>
    </source>
</reference>
<sequence>ALLLNTFAPHIKIKLHADKNQLREMIKILEPKEVCFFHQSARKLVEVVEYVKELGVDKVSLPVKRKLKILN</sequence>
<gene>
    <name evidence="2" type="ORF">S03H2_11682</name>
</gene>
<accession>X1GFF8</accession>
<name>X1GFF8_9ZZZZ</name>
<dbReference type="Pfam" id="PF07521">
    <property type="entry name" value="RMMBL"/>
    <property type="match status" value="1"/>
</dbReference>
<dbReference type="SUPFAM" id="SSF56281">
    <property type="entry name" value="Metallo-hydrolase/oxidoreductase"/>
    <property type="match status" value="1"/>
</dbReference>
<feature type="domain" description="Zn-dependent metallo-hydrolase RNA specificity" evidence="1">
    <location>
        <begin position="16"/>
        <end position="57"/>
    </location>
</feature>
<proteinExistence type="predicted"/>
<evidence type="ECO:0000259" key="1">
    <source>
        <dbReference type="Pfam" id="PF07521"/>
    </source>
</evidence>
<protein>
    <recommendedName>
        <fullName evidence="1">Zn-dependent metallo-hydrolase RNA specificity domain-containing protein</fullName>
    </recommendedName>
</protein>
<dbReference type="EMBL" id="BARU01005952">
    <property type="protein sequence ID" value="GAH43530.1"/>
    <property type="molecule type" value="Genomic_DNA"/>
</dbReference>
<feature type="non-terminal residue" evidence="2">
    <location>
        <position position="1"/>
    </location>
</feature>